<name>A0AAE0T637_9BIVA</name>
<feature type="non-terminal residue" evidence="1">
    <location>
        <position position="57"/>
    </location>
</feature>
<gene>
    <name evidence="1" type="ORF">CHS0354_006718</name>
</gene>
<evidence type="ECO:0000313" key="1">
    <source>
        <dbReference type="EMBL" id="KAK3604039.1"/>
    </source>
</evidence>
<dbReference type="EMBL" id="JAEAOA010000462">
    <property type="protein sequence ID" value="KAK3604039.1"/>
    <property type="molecule type" value="Genomic_DNA"/>
</dbReference>
<proteinExistence type="predicted"/>
<reference evidence="1" key="2">
    <citation type="journal article" date="2021" name="Genome Biol. Evol.">
        <title>Developing a high-quality reference genome for a parasitic bivalve with doubly uniparental inheritance (Bivalvia: Unionida).</title>
        <authorList>
            <person name="Smith C.H."/>
        </authorList>
    </citation>
    <scope>NUCLEOTIDE SEQUENCE</scope>
    <source>
        <strain evidence="1">CHS0354</strain>
        <tissue evidence="1">Mantle</tissue>
    </source>
</reference>
<organism evidence="1 2">
    <name type="scientific">Potamilus streckersoni</name>
    <dbReference type="NCBI Taxonomy" id="2493646"/>
    <lineage>
        <taxon>Eukaryota</taxon>
        <taxon>Metazoa</taxon>
        <taxon>Spiralia</taxon>
        <taxon>Lophotrochozoa</taxon>
        <taxon>Mollusca</taxon>
        <taxon>Bivalvia</taxon>
        <taxon>Autobranchia</taxon>
        <taxon>Heteroconchia</taxon>
        <taxon>Palaeoheterodonta</taxon>
        <taxon>Unionida</taxon>
        <taxon>Unionoidea</taxon>
        <taxon>Unionidae</taxon>
        <taxon>Ambleminae</taxon>
        <taxon>Lampsilini</taxon>
        <taxon>Potamilus</taxon>
    </lineage>
</organism>
<evidence type="ECO:0000313" key="2">
    <source>
        <dbReference type="Proteomes" id="UP001195483"/>
    </source>
</evidence>
<reference evidence="1" key="3">
    <citation type="submission" date="2023-05" db="EMBL/GenBank/DDBJ databases">
        <authorList>
            <person name="Smith C.H."/>
        </authorList>
    </citation>
    <scope>NUCLEOTIDE SEQUENCE</scope>
    <source>
        <strain evidence="1">CHS0354</strain>
        <tissue evidence="1">Mantle</tissue>
    </source>
</reference>
<keyword evidence="2" id="KW-1185">Reference proteome</keyword>
<dbReference type="AlphaFoldDB" id="A0AAE0T637"/>
<sequence>MVQKVSRQFSGYRADAVTKRVRMRIQLEPEPFGDIGVYEKDLFHSNVLGEIKTFYAL</sequence>
<accession>A0AAE0T637</accession>
<comment type="caution">
    <text evidence="1">The sequence shown here is derived from an EMBL/GenBank/DDBJ whole genome shotgun (WGS) entry which is preliminary data.</text>
</comment>
<dbReference type="Proteomes" id="UP001195483">
    <property type="component" value="Unassembled WGS sequence"/>
</dbReference>
<reference evidence="1" key="1">
    <citation type="journal article" date="2021" name="Genome Biol. Evol.">
        <title>A High-Quality Reference Genome for a Parasitic Bivalve with Doubly Uniparental Inheritance (Bivalvia: Unionida).</title>
        <authorList>
            <person name="Smith C.H."/>
        </authorList>
    </citation>
    <scope>NUCLEOTIDE SEQUENCE</scope>
    <source>
        <strain evidence="1">CHS0354</strain>
    </source>
</reference>
<protein>
    <submittedName>
        <fullName evidence="1">Uncharacterized protein</fullName>
    </submittedName>
</protein>